<evidence type="ECO:0000313" key="2">
    <source>
        <dbReference type="Proteomes" id="UP001205920"/>
    </source>
</evidence>
<dbReference type="AlphaFoldDB" id="A0AAW5HT22"/>
<sequence>MPMAIGHTRFSLFSPDFEGWKASNGSVYRSQEEYKAALFDDSRLGPRAELFLNYTIPILLDAPKNIIYRHVISYSPELPHKYRVMLNELASKHPEIVLDEQIDRVPSISFEEVALRELDKSDSFAVFRLDDDDVLATNFFTQLENYVRPEFVNMKVSFGLGCTAIYDSGQIRMVRSNYQPMIAIGLASICGWNQEGGLIEPPTTAHNKSDRYCPLIVDSRKPTYLWLRHIGQDTNVGDSASTESIKPLVRLVSNKPRLGPDVNVAELFPQLSQKINTRHDLGVLIDQPSTLLDPLHFELERSLKTLSLRLRGHFDSKPAGEHNLLIAYGLTDSAGSLIKQSREDIPLVLSTNPDIGWYHYLAEEDQTVDRTWRIELPEGVSCKSLTVFRWHEKDKRFVIEGFECNDGS</sequence>
<dbReference type="InterPro" id="IPR021466">
    <property type="entry name" value="Put_rhamnosyl_transferase"/>
</dbReference>
<keyword evidence="2" id="KW-1185">Reference proteome</keyword>
<protein>
    <recommendedName>
        <fullName evidence="3">Rhamnosyl transferase</fullName>
    </recommendedName>
</protein>
<organism evidence="1 2">
    <name type="scientific">Corynebacterium lipophilum</name>
    <dbReference type="NCBI Taxonomy" id="2804918"/>
    <lineage>
        <taxon>Bacteria</taxon>
        <taxon>Bacillati</taxon>
        <taxon>Actinomycetota</taxon>
        <taxon>Actinomycetes</taxon>
        <taxon>Mycobacteriales</taxon>
        <taxon>Corynebacteriaceae</taxon>
        <taxon>Corynebacterium</taxon>
    </lineage>
</organism>
<dbReference type="Proteomes" id="UP001205920">
    <property type="component" value="Unassembled WGS sequence"/>
</dbReference>
<evidence type="ECO:0008006" key="3">
    <source>
        <dbReference type="Google" id="ProtNLM"/>
    </source>
</evidence>
<dbReference type="RefSeq" id="WP_252931314.1">
    <property type="nucleotide sequence ID" value="NZ_JAEUWV010000005.1"/>
</dbReference>
<name>A0AAW5HT22_9CORY</name>
<proteinExistence type="predicted"/>
<evidence type="ECO:0000313" key="1">
    <source>
        <dbReference type="EMBL" id="MCO6394449.1"/>
    </source>
</evidence>
<reference evidence="1 2" key="1">
    <citation type="submission" date="2021-01" db="EMBL/GenBank/DDBJ databases">
        <title>Identification and Characterization of Corynebacterium sp.</title>
        <authorList>
            <person name="Luo Q."/>
            <person name="Qu P."/>
            <person name="Chen Q."/>
        </authorList>
    </citation>
    <scope>NUCLEOTIDE SEQUENCE [LARGE SCALE GENOMIC DNA]</scope>
    <source>
        <strain evidence="1 2">MC-18</strain>
    </source>
</reference>
<comment type="caution">
    <text evidence="1">The sequence shown here is derived from an EMBL/GenBank/DDBJ whole genome shotgun (WGS) entry which is preliminary data.</text>
</comment>
<dbReference type="EMBL" id="JAEUWV010000005">
    <property type="protein sequence ID" value="MCO6394449.1"/>
    <property type="molecule type" value="Genomic_DNA"/>
</dbReference>
<accession>A0AAW5HT22</accession>
<gene>
    <name evidence="1" type="ORF">JMN37_05565</name>
</gene>
<dbReference type="Pfam" id="PF11316">
    <property type="entry name" value="Rhamno_transf"/>
    <property type="match status" value="1"/>
</dbReference>